<protein>
    <recommendedName>
        <fullName evidence="4">Lipoprotein</fullName>
    </recommendedName>
</protein>
<gene>
    <name evidence="2" type="ORF">LRP29_16540</name>
</gene>
<keyword evidence="3" id="KW-1185">Reference proteome</keyword>
<keyword evidence="1" id="KW-1133">Transmembrane helix</keyword>
<feature type="transmembrane region" description="Helical" evidence="1">
    <location>
        <begin position="12"/>
        <end position="38"/>
    </location>
</feature>
<reference evidence="2 3" key="1">
    <citation type="journal article" date="2022" name="Microbiol. Resour. Announc.">
        <title>Complete Genome Sequence of Mesorhizobium ciceri Strain R30, a Rhizobium Used as a Commercial Inoculant for Chickpea in Argentina.</title>
        <authorList>
            <person name="Foresto E."/>
            <person name="Revale S."/>
            <person name="Primo E."/>
            <person name="Nievas F."/>
            <person name="Carezzano E."/>
            <person name="Puente M."/>
            <person name="Alzari P."/>
            <person name="Mart M."/>
            <person name="Ben-Assaya M."/>
            <person name="Mornico D."/>
            <person name="Santoro M."/>
            <person name="Mart F."/>
            <person name="Giordano W."/>
            <person name="Bogino P."/>
        </authorList>
    </citation>
    <scope>NUCLEOTIDE SEQUENCE [LARGE SCALE GENOMIC DNA]</scope>
    <source>
        <strain evidence="2 3">R30</strain>
    </source>
</reference>
<name>A0AB38T3H0_9HYPH</name>
<evidence type="ECO:0000313" key="2">
    <source>
        <dbReference type="EMBL" id="UTU49122.1"/>
    </source>
</evidence>
<dbReference type="EMBL" id="CP088147">
    <property type="protein sequence ID" value="UTU49122.1"/>
    <property type="molecule type" value="Genomic_DNA"/>
</dbReference>
<dbReference type="RefSeq" id="WP_032898595.1">
    <property type="nucleotide sequence ID" value="NZ_CP088147.1"/>
</dbReference>
<evidence type="ECO:0000256" key="1">
    <source>
        <dbReference type="SAM" id="Phobius"/>
    </source>
</evidence>
<keyword evidence="1" id="KW-0812">Transmembrane</keyword>
<organism evidence="2 3">
    <name type="scientific">Mesorhizobium ciceri</name>
    <dbReference type="NCBI Taxonomy" id="39645"/>
    <lineage>
        <taxon>Bacteria</taxon>
        <taxon>Pseudomonadati</taxon>
        <taxon>Pseudomonadota</taxon>
        <taxon>Alphaproteobacteria</taxon>
        <taxon>Hyphomicrobiales</taxon>
        <taxon>Phyllobacteriaceae</taxon>
        <taxon>Mesorhizobium</taxon>
    </lineage>
</organism>
<feature type="transmembrane region" description="Helical" evidence="1">
    <location>
        <begin position="83"/>
        <end position="103"/>
    </location>
</feature>
<evidence type="ECO:0008006" key="4">
    <source>
        <dbReference type="Google" id="ProtNLM"/>
    </source>
</evidence>
<accession>A0AB38T3H0</accession>
<evidence type="ECO:0000313" key="3">
    <source>
        <dbReference type="Proteomes" id="UP001060070"/>
    </source>
</evidence>
<dbReference type="AlphaFoldDB" id="A0AB38T3H0"/>
<keyword evidence="1" id="KW-0472">Membrane</keyword>
<proteinExistence type="predicted"/>
<sequence>MHLDLHGKPILLTIAVWACTAGCLAGAAAIFYSIILVLGRTGALVDTTEERSLGWSERAGRRNSRFNRFLVADEFRSLRKLLFGAWAGFLVSFGLLSLLIFLFGERTLT</sequence>
<dbReference type="Proteomes" id="UP001060070">
    <property type="component" value="Chromosome"/>
</dbReference>